<sequence>MKKIFTKVVGMTLILTFIVGGAAGALVFHVNDAAEAVKQEYGSEIESYFSERDEKIKNDVQHLTQTEIQRLRDETNQ</sequence>
<accession>A0A5D4U7D6</accession>
<dbReference type="RefSeq" id="WP_148970443.1">
    <property type="nucleotide sequence ID" value="NZ_JBNIKW010000006.1"/>
</dbReference>
<gene>
    <name evidence="1" type="ORF">FZC85_18180</name>
</gene>
<proteinExistence type="predicted"/>
<organism evidence="1 2">
    <name type="scientific">Rossellomorea aquimaris</name>
    <dbReference type="NCBI Taxonomy" id="189382"/>
    <lineage>
        <taxon>Bacteria</taxon>
        <taxon>Bacillati</taxon>
        <taxon>Bacillota</taxon>
        <taxon>Bacilli</taxon>
        <taxon>Bacillales</taxon>
        <taxon>Bacillaceae</taxon>
        <taxon>Rossellomorea</taxon>
    </lineage>
</organism>
<protein>
    <submittedName>
        <fullName evidence="1">Uncharacterized protein</fullName>
    </submittedName>
</protein>
<dbReference type="EMBL" id="VTEZ01000006">
    <property type="protein sequence ID" value="TYS83031.1"/>
    <property type="molecule type" value="Genomic_DNA"/>
</dbReference>
<reference evidence="1 2" key="1">
    <citation type="submission" date="2019-08" db="EMBL/GenBank/DDBJ databases">
        <title>Bacillus genomes from the desert of Cuatro Cienegas, Coahuila.</title>
        <authorList>
            <person name="Olmedo-Alvarez G."/>
        </authorList>
    </citation>
    <scope>NUCLEOTIDE SEQUENCE [LARGE SCALE GENOMIC DNA]</scope>
    <source>
        <strain evidence="1 2">CH87b_3T</strain>
    </source>
</reference>
<evidence type="ECO:0000313" key="1">
    <source>
        <dbReference type="EMBL" id="TYS83031.1"/>
    </source>
</evidence>
<evidence type="ECO:0000313" key="2">
    <source>
        <dbReference type="Proteomes" id="UP000324269"/>
    </source>
</evidence>
<dbReference type="OrthoDB" id="2907210at2"/>
<dbReference type="AlphaFoldDB" id="A0A5D4U7D6"/>
<comment type="caution">
    <text evidence="1">The sequence shown here is derived from an EMBL/GenBank/DDBJ whole genome shotgun (WGS) entry which is preliminary data.</text>
</comment>
<name>A0A5D4U7D6_9BACI</name>
<dbReference type="Proteomes" id="UP000324269">
    <property type="component" value="Unassembled WGS sequence"/>
</dbReference>